<reference evidence="2" key="1">
    <citation type="submission" date="2022-04" db="EMBL/GenBank/DDBJ databases">
        <title>Carnegiea gigantea Genome sequencing and assembly v2.</title>
        <authorList>
            <person name="Copetti D."/>
            <person name="Sanderson M.J."/>
            <person name="Burquez A."/>
            <person name="Wojciechowski M.F."/>
        </authorList>
    </citation>
    <scope>NUCLEOTIDE SEQUENCE</scope>
    <source>
        <strain evidence="2">SGP5-SGP5p</strain>
        <tissue evidence="2">Aerial part</tissue>
    </source>
</reference>
<accession>A0A9Q1JVA3</accession>
<gene>
    <name evidence="2" type="ORF">Cgig2_025613</name>
</gene>
<dbReference type="AlphaFoldDB" id="A0A9Q1JVA3"/>
<comment type="caution">
    <text evidence="2">The sequence shown here is derived from an EMBL/GenBank/DDBJ whole genome shotgun (WGS) entry which is preliminary data.</text>
</comment>
<feature type="compositionally biased region" description="Basic residues" evidence="1">
    <location>
        <begin position="140"/>
        <end position="150"/>
    </location>
</feature>
<sequence length="260" mass="28327">MGMCVSCESVSVATAKVILQDGRLQEYSYPVKASYVLSKDNNNNNASFICNSDDMEFDEVVSAVKDDEELQPGQLYFVLPLSKLRRPLQAEEMAGLAVKANAALLNSGGSEKCSCRKKGGASFFRGGEKVADGGATRTRSGNRRTKRSTKKPGPGPQVVRVIQRDGKMKEFNPPICAAQILSQNPDCILCSSDSMFVDSYLDHVPEPEELSPGHLYFLMPKSKAQMPLSLEDLCELAIKASSNICVDDLQLSFRQYAPAG</sequence>
<dbReference type="OrthoDB" id="843671at2759"/>
<protein>
    <submittedName>
        <fullName evidence="2">Uncharacterized protein</fullName>
    </submittedName>
</protein>
<organism evidence="2 3">
    <name type="scientific">Carnegiea gigantea</name>
    <dbReference type="NCBI Taxonomy" id="171969"/>
    <lineage>
        <taxon>Eukaryota</taxon>
        <taxon>Viridiplantae</taxon>
        <taxon>Streptophyta</taxon>
        <taxon>Embryophyta</taxon>
        <taxon>Tracheophyta</taxon>
        <taxon>Spermatophyta</taxon>
        <taxon>Magnoliopsida</taxon>
        <taxon>eudicotyledons</taxon>
        <taxon>Gunneridae</taxon>
        <taxon>Pentapetalae</taxon>
        <taxon>Caryophyllales</taxon>
        <taxon>Cactineae</taxon>
        <taxon>Cactaceae</taxon>
        <taxon>Cactoideae</taxon>
        <taxon>Echinocereeae</taxon>
        <taxon>Carnegiea</taxon>
    </lineage>
</organism>
<dbReference type="PANTHER" id="PTHR33052">
    <property type="entry name" value="DUF4228 DOMAIN PROTEIN-RELATED"/>
    <property type="match status" value="1"/>
</dbReference>
<name>A0A9Q1JVA3_9CARY</name>
<dbReference type="EMBL" id="JAKOGI010000680">
    <property type="protein sequence ID" value="KAJ8431571.1"/>
    <property type="molecule type" value="Genomic_DNA"/>
</dbReference>
<evidence type="ECO:0000256" key="1">
    <source>
        <dbReference type="SAM" id="MobiDB-lite"/>
    </source>
</evidence>
<dbReference type="Proteomes" id="UP001153076">
    <property type="component" value="Unassembled WGS sequence"/>
</dbReference>
<feature type="region of interest" description="Disordered" evidence="1">
    <location>
        <begin position="128"/>
        <end position="157"/>
    </location>
</feature>
<dbReference type="Pfam" id="PF14009">
    <property type="entry name" value="PADRE"/>
    <property type="match status" value="2"/>
</dbReference>
<proteinExistence type="predicted"/>
<keyword evidence="3" id="KW-1185">Reference proteome</keyword>
<dbReference type="InterPro" id="IPR025322">
    <property type="entry name" value="PADRE_dom"/>
</dbReference>
<evidence type="ECO:0000313" key="2">
    <source>
        <dbReference type="EMBL" id="KAJ8431571.1"/>
    </source>
</evidence>
<evidence type="ECO:0000313" key="3">
    <source>
        <dbReference type="Proteomes" id="UP001153076"/>
    </source>
</evidence>